<dbReference type="RefSeq" id="WP_059056374.1">
    <property type="nucleotide sequence ID" value="NZ_CEML01000002.1"/>
</dbReference>
<dbReference type="EMBL" id="LN831302">
    <property type="protein sequence ID" value="CQH53000.1"/>
    <property type="molecule type" value="Genomic_DNA"/>
</dbReference>
<protein>
    <submittedName>
        <fullName evidence="5">Receiver box response regulator</fullName>
    </submittedName>
</protein>
<dbReference type="GeneID" id="26658583"/>
<dbReference type="InterPro" id="IPR050595">
    <property type="entry name" value="Bact_response_regulator"/>
</dbReference>
<dbReference type="Proteomes" id="UP000066737">
    <property type="component" value="Chromosome I"/>
</dbReference>
<dbReference type="AlphaFoldDB" id="A0A0U5H0P2"/>
<dbReference type="CDD" id="cd00156">
    <property type="entry name" value="REC"/>
    <property type="match status" value="1"/>
</dbReference>
<keyword evidence="6" id="KW-1185">Reference proteome</keyword>
<organism evidence="5 6">
    <name type="scientific">Halobacterium hubeiense</name>
    <dbReference type="NCBI Taxonomy" id="1407499"/>
    <lineage>
        <taxon>Archaea</taxon>
        <taxon>Methanobacteriati</taxon>
        <taxon>Methanobacteriota</taxon>
        <taxon>Stenosarchaea group</taxon>
        <taxon>Halobacteria</taxon>
        <taxon>Halobacteriales</taxon>
        <taxon>Halobacteriaceae</taxon>
        <taxon>Halobacterium</taxon>
    </lineage>
</organism>
<gene>
    <name evidence="5" type="ORF">HHUB_1912</name>
</gene>
<dbReference type="KEGG" id="hhb:Hhub_1912"/>
<dbReference type="Pfam" id="PF00072">
    <property type="entry name" value="Response_reg"/>
    <property type="match status" value="1"/>
</dbReference>
<dbReference type="InterPro" id="IPR011006">
    <property type="entry name" value="CheY-like_superfamily"/>
</dbReference>
<dbReference type="PANTHER" id="PTHR44591:SF14">
    <property type="entry name" value="PROTEIN PILG"/>
    <property type="match status" value="1"/>
</dbReference>
<dbReference type="STRING" id="1407499.HHUB_1912"/>
<evidence type="ECO:0000256" key="2">
    <source>
        <dbReference type="ARBA" id="ARBA00023012"/>
    </source>
</evidence>
<feature type="domain" description="Response regulatory" evidence="4">
    <location>
        <begin position="7"/>
        <end position="116"/>
    </location>
</feature>
<evidence type="ECO:0000313" key="5">
    <source>
        <dbReference type="EMBL" id="CQH53000.1"/>
    </source>
</evidence>
<evidence type="ECO:0000256" key="1">
    <source>
        <dbReference type="ARBA" id="ARBA00022553"/>
    </source>
</evidence>
<proteinExistence type="predicted"/>
<sequence length="194" mass="21797">MTEQGARVLVVDDDEALTDVYAEWLSERYAVQTATTGEGALGQLDDDVDVVLLDRRMPGLSGEDVLDRIRRAEYDCRVAMVTGVRPDADVVELGFDEYLLKPVDREDLHDVVETLLDRSAYDDRLQELYALASKRALLESEAEDGDLELDDSYQEVVARIQELRGRIDDTVDGFGFDDFRVAFRDVPDQNAGSD</sequence>
<evidence type="ECO:0000313" key="6">
    <source>
        <dbReference type="Proteomes" id="UP000066737"/>
    </source>
</evidence>
<accession>A0A0U5H0P2</accession>
<dbReference type="PANTHER" id="PTHR44591">
    <property type="entry name" value="STRESS RESPONSE REGULATOR PROTEIN 1"/>
    <property type="match status" value="1"/>
</dbReference>
<dbReference type="InterPro" id="IPR001789">
    <property type="entry name" value="Sig_transdc_resp-reg_receiver"/>
</dbReference>
<dbReference type="GO" id="GO:0000160">
    <property type="term" value="P:phosphorelay signal transduction system"/>
    <property type="evidence" value="ECO:0007669"/>
    <property type="project" value="UniProtKB-KW"/>
</dbReference>
<keyword evidence="2" id="KW-0902">Two-component regulatory system</keyword>
<dbReference type="SMART" id="SM00448">
    <property type="entry name" value="REC"/>
    <property type="match status" value="1"/>
</dbReference>
<keyword evidence="1 3" id="KW-0597">Phosphoprotein</keyword>
<dbReference type="OrthoDB" id="86314at2157"/>
<dbReference type="Pfam" id="PF08663">
    <property type="entry name" value="HalX"/>
    <property type="match status" value="1"/>
</dbReference>
<feature type="modified residue" description="4-aspartylphosphate" evidence="3">
    <location>
        <position position="54"/>
    </location>
</feature>
<dbReference type="Gene3D" id="3.40.50.2300">
    <property type="match status" value="1"/>
</dbReference>
<evidence type="ECO:0000259" key="4">
    <source>
        <dbReference type="PROSITE" id="PS50110"/>
    </source>
</evidence>
<evidence type="ECO:0000256" key="3">
    <source>
        <dbReference type="PROSITE-ProRule" id="PRU00169"/>
    </source>
</evidence>
<name>A0A0U5H0P2_9EURY</name>
<reference evidence="6" key="1">
    <citation type="journal article" date="2016" name="Environ. Microbiol.">
        <title>The complete genome of a viable archaeum isolated from 123-million-year-old rock salt.</title>
        <authorList>
            <person name="Jaakkola S.T."/>
            <person name="Pfeiffer F."/>
            <person name="Ravantti J.J."/>
            <person name="Guo Q."/>
            <person name="Liu Y."/>
            <person name="Chen X."/>
            <person name="Ma H."/>
            <person name="Yang C."/>
            <person name="Oksanen H.M."/>
            <person name="Bamford D.H."/>
        </authorList>
    </citation>
    <scope>NUCLEOTIDE SEQUENCE</scope>
    <source>
        <strain evidence="6">JI20-1</strain>
    </source>
</reference>
<dbReference type="PROSITE" id="PS50110">
    <property type="entry name" value="RESPONSE_REGULATORY"/>
    <property type="match status" value="1"/>
</dbReference>
<dbReference type="InterPro" id="IPR013971">
    <property type="entry name" value="HalX_domain"/>
</dbReference>
<dbReference type="SUPFAM" id="SSF52172">
    <property type="entry name" value="CheY-like"/>
    <property type="match status" value="1"/>
</dbReference>